<reference evidence="1 2" key="1">
    <citation type="submission" date="2018-08" db="EMBL/GenBank/DDBJ databases">
        <title>Aphanomyces genome sequencing and annotation.</title>
        <authorList>
            <person name="Minardi D."/>
            <person name="Oidtmann B."/>
            <person name="Van Der Giezen M."/>
            <person name="Studholme D.J."/>
        </authorList>
    </citation>
    <scope>NUCLEOTIDE SEQUENCE [LARGE SCALE GENOMIC DNA]</scope>
    <source>
        <strain evidence="1 2">NJM0002</strain>
    </source>
</reference>
<dbReference type="EMBL" id="QUSY01000079">
    <property type="protein sequence ID" value="RHY33366.1"/>
    <property type="molecule type" value="Genomic_DNA"/>
</dbReference>
<evidence type="ECO:0000313" key="1">
    <source>
        <dbReference type="EMBL" id="RHY33366.1"/>
    </source>
</evidence>
<evidence type="ECO:0000313" key="2">
    <source>
        <dbReference type="Proteomes" id="UP000285060"/>
    </source>
</evidence>
<proteinExistence type="predicted"/>
<protein>
    <submittedName>
        <fullName evidence="1">Uncharacterized protein</fullName>
    </submittedName>
</protein>
<name>A0A418B5F6_9STRA</name>
<dbReference type="Gene3D" id="3.80.10.10">
    <property type="entry name" value="Ribonuclease Inhibitor"/>
    <property type="match status" value="1"/>
</dbReference>
<dbReference type="VEuPathDB" id="FungiDB:H310_08245"/>
<accession>A0A418B5F6</accession>
<dbReference type="InterPro" id="IPR032675">
    <property type="entry name" value="LRR_dom_sf"/>
</dbReference>
<sequence length="307" mass="33470">MAPLEGQLDDTKRFEWTQPTVACYDSNTVSVVSAPRHWRDFAFVRNASHVEFEEGSVAHDVHVEGLRNVQEIGFRQCDFIQSPHALARCRSLRFMSCENLHDLGELTSVKHLNISGSRTATNVHKLTLLESLVVGSTYPAALPSVATSLTAAAVSVPWSSMPLVVSELHLKHCQSLSGCEMLEDVSSLGGVHALDLSYCTRIRDVSALGFVHTLNLAGTLVEVVADLKTVYDLNLSGCPCVNDDQVNALGLNHTLNLMGCSKLTRVDGLRFVHTLNIANCVGLTDVSMLRHVHTLDLTGCIHLEPCC</sequence>
<organism evidence="1 2">
    <name type="scientific">Aphanomyces invadans</name>
    <dbReference type="NCBI Taxonomy" id="157072"/>
    <lineage>
        <taxon>Eukaryota</taxon>
        <taxon>Sar</taxon>
        <taxon>Stramenopiles</taxon>
        <taxon>Oomycota</taxon>
        <taxon>Saprolegniomycetes</taxon>
        <taxon>Saprolegniales</taxon>
        <taxon>Verrucalvaceae</taxon>
        <taxon>Aphanomyces</taxon>
    </lineage>
</organism>
<dbReference type="SUPFAM" id="SSF52047">
    <property type="entry name" value="RNI-like"/>
    <property type="match status" value="1"/>
</dbReference>
<comment type="caution">
    <text evidence="1">The sequence shown here is derived from an EMBL/GenBank/DDBJ whole genome shotgun (WGS) entry which is preliminary data.</text>
</comment>
<keyword evidence="2" id="KW-1185">Reference proteome</keyword>
<dbReference type="Proteomes" id="UP000285060">
    <property type="component" value="Unassembled WGS sequence"/>
</dbReference>
<dbReference type="AlphaFoldDB" id="A0A418B5F6"/>
<gene>
    <name evidence="1" type="ORF">DYB32_001679</name>
</gene>